<dbReference type="AlphaFoldDB" id="A0A093V8Y9"/>
<evidence type="ECO:0000256" key="3">
    <source>
        <dbReference type="PROSITE-ProRule" id="PRU00221"/>
    </source>
</evidence>
<evidence type="ECO:0000256" key="2">
    <source>
        <dbReference type="ARBA" id="ARBA00022737"/>
    </source>
</evidence>
<organism evidence="5">
    <name type="scientific">Talaromyces marneffei PM1</name>
    <dbReference type="NCBI Taxonomy" id="1077442"/>
    <lineage>
        <taxon>Eukaryota</taxon>
        <taxon>Fungi</taxon>
        <taxon>Dikarya</taxon>
        <taxon>Ascomycota</taxon>
        <taxon>Pezizomycotina</taxon>
        <taxon>Eurotiomycetes</taxon>
        <taxon>Eurotiomycetidae</taxon>
        <taxon>Eurotiales</taxon>
        <taxon>Trichocomaceae</taxon>
        <taxon>Talaromyces</taxon>
        <taxon>Talaromyces sect. Talaromyces</taxon>
    </lineage>
</organism>
<dbReference type="Pfam" id="PF00400">
    <property type="entry name" value="WD40"/>
    <property type="match status" value="3"/>
</dbReference>
<protein>
    <submittedName>
        <fullName evidence="5">Putative WD repeat-containing protein</fullName>
    </submittedName>
</protein>
<dbReference type="PANTHER" id="PTHR22889:SF0">
    <property type="entry name" value="WD REPEAT-CONTAINING PROTEIN 89"/>
    <property type="match status" value="1"/>
</dbReference>
<dbReference type="EMBL" id="JPOX01000011">
    <property type="protein sequence ID" value="KFX48650.1"/>
    <property type="molecule type" value="Genomic_DNA"/>
</dbReference>
<feature type="compositionally biased region" description="Basic and acidic residues" evidence="4">
    <location>
        <begin position="388"/>
        <end position="398"/>
    </location>
</feature>
<sequence length="433" mass="47387">MAIIENVLDMYCQRSEPTIGHTASWSSGPTQATTRYASNKSSHMHTLKATAASSSLSLPPGTYIYAIAATAPFSSGTQQQQFAAISSDDSLRLFDGHSLQPTAIVAAKAHDGVTVLKEYYGDNGAAGALLATAGRDGAVRLWDARAGPSQRASVDMRVEKNIPILSLACEPGSHTVVAGTELEAYQASVALWDIRAPGNIRQQYVESHNDDVTELQFHPARKNVLLSGSTDGLVNLYDINIQDEDETLLQVINHGSIHHAGFLSEDAVYALSHDETFSIHPITNPDSEEGNDPSPIQFGDLRPKLQCEYVVQAVGTNQGTYLAAGNTAGKRLDLFPLTASPKWDFDYTNVWRLPEAHGEEIVRAVYLDEQSRTVFTGGEDGIIRAWRPNESENSHHTEDDEMEGQEESLSDRAAAARARDKKKFKDEKRFRPY</sequence>
<feature type="repeat" description="WD" evidence="3">
    <location>
        <begin position="205"/>
        <end position="247"/>
    </location>
</feature>
<name>A0A093V8Y9_TALMA</name>
<feature type="region of interest" description="Disordered" evidence="4">
    <location>
        <begin position="388"/>
        <end position="433"/>
    </location>
</feature>
<evidence type="ECO:0000256" key="4">
    <source>
        <dbReference type="SAM" id="MobiDB-lite"/>
    </source>
</evidence>
<reference key="1">
    <citation type="journal article" date="2014" name="PLoS Genet.">
        <title>Signature Gene Expression Reveals Novel Clues to the Molecular Mechanisms of Dimorphic Transition in Penicillium marneffei.</title>
        <authorList>
            <person name="Yang E."/>
            <person name="Wang G."/>
            <person name="Cai J."/>
            <person name="Woo P.C."/>
            <person name="Lau S.K."/>
            <person name="Yuen K.-Y."/>
            <person name="Chow W.-N."/>
            <person name="Lin X."/>
        </authorList>
    </citation>
    <scope>NUCLEOTIDE SEQUENCE [LARGE SCALE GENOMIC DNA]</scope>
    <source>
        <strain>PM1</strain>
    </source>
</reference>
<accession>A0A093V8Y9</accession>
<feature type="repeat" description="WD" evidence="3">
    <location>
        <begin position="127"/>
        <end position="152"/>
    </location>
</feature>
<dbReference type="PROSITE" id="PS50082">
    <property type="entry name" value="WD_REPEATS_2"/>
    <property type="match status" value="2"/>
</dbReference>
<keyword evidence="2" id="KW-0677">Repeat</keyword>
<dbReference type="InterPro" id="IPR036322">
    <property type="entry name" value="WD40_repeat_dom_sf"/>
</dbReference>
<dbReference type="InterPro" id="IPR001680">
    <property type="entry name" value="WD40_rpt"/>
</dbReference>
<keyword evidence="1 3" id="KW-0853">WD repeat</keyword>
<feature type="compositionally biased region" description="Basic and acidic residues" evidence="4">
    <location>
        <begin position="423"/>
        <end position="433"/>
    </location>
</feature>
<proteinExistence type="predicted"/>
<dbReference type="SUPFAM" id="SSF50978">
    <property type="entry name" value="WD40 repeat-like"/>
    <property type="match status" value="1"/>
</dbReference>
<feature type="compositionally biased region" description="Acidic residues" evidence="4">
    <location>
        <begin position="399"/>
        <end position="408"/>
    </location>
</feature>
<gene>
    <name evidence="5" type="ORF">GQ26_0110500</name>
</gene>
<dbReference type="InterPro" id="IPR039328">
    <property type="entry name" value="WDR89"/>
</dbReference>
<reference evidence="5" key="2">
    <citation type="journal article" date="2014" name="PLoS Genet.">
        <title>Signature gene expression reveals novel clues to the molecular mechanisms of dimorphic transition in Penicillium marneffei.</title>
        <authorList>
            <person name="Yang E."/>
            <person name="Wang G."/>
            <person name="Cai J."/>
            <person name="Woo P.C."/>
            <person name="Lau S.K."/>
            <person name="Yuen K.-Y."/>
            <person name="Chow W.-N."/>
            <person name="Lin X."/>
        </authorList>
    </citation>
    <scope>NUCLEOTIDE SEQUENCE</scope>
    <source>
        <strain evidence="5">PM1</strain>
    </source>
</reference>
<evidence type="ECO:0000313" key="5">
    <source>
        <dbReference type="EMBL" id="KFX48650.1"/>
    </source>
</evidence>
<evidence type="ECO:0000256" key="1">
    <source>
        <dbReference type="ARBA" id="ARBA00022574"/>
    </source>
</evidence>
<dbReference type="PROSITE" id="PS00678">
    <property type="entry name" value="WD_REPEATS_1"/>
    <property type="match status" value="1"/>
</dbReference>
<dbReference type="SMART" id="SM00320">
    <property type="entry name" value="WD40"/>
    <property type="match status" value="3"/>
</dbReference>
<dbReference type="Gene3D" id="2.130.10.10">
    <property type="entry name" value="YVTN repeat-like/Quinoprotein amine dehydrogenase"/>
    <property type="match status" value="1"/>
</dbReference>
<dbReference type="PROSITE" id="PS50294">
    <property type="entry name" value="WD_REPEATS_REGION"/>
    <property type="match status" value="1"/>
</dbReference>
<dbReference type="InterPro" id="IPR015943">
    <property type="entry name" value="WD40/YVTN_repeat-like_dom_sf"/>
</dbReference>
<dbReference type="PANTHER" id="PTHR22889">
    <property type="entry name" value="WD REPEAT-CONTAINING PROTEIN 89"/>
    <property type="match status" value="1"/>
</dbReference>
<comment type="caution">
    <text evidence="5">The sequence shown here is derived from an EMBL/GenBank/DDBJ whole genome shotgun (WGS) entry which is preliminary data.</text>
</comment>
<dbReference type="InterPro" id="IPR019775">
    <property type="entry name" value="WD40_repeat_CS"/>
</dbReference>